<keyword evidence="1" id="KW-1185">Reference proteome</keyword>
<organism evidence="1 2">
    <name type="scientific">Castor canadensis</name>
    <name type="common">American beaver</name>
    <dbReference type="NCBI Taxonomy" id="51338"/>
    <lineage>
        <taxon>Eukaryota</taxon>
        <taxon>Metazoa</taxon>
        <taxon>Chordata</taxon>
        <taxon>Craniata</taxon>
        <taxon>Vertebrata</taxon>
        <taxon>Euteleostomi</taxon>
        <taxon>Mammalia</taxon>
        <taxon>Eutheria</taxon>
        <taxon>Euarchontoglires</taxon>
        <taxon>Glires</taxon>
        <taxon>Rodentia</taxon>
        <taxon>Castorimorpha</taxon>
        <taxon>Castoridae</taxon>
        <taxon>Castor</taxon>
    </lineage>
</organism>
<evidence type="ECO:0000313" key="1">
    <source>
        <dbReference type="Proteomes" id="UP001732720"/>
    </source>
</evidence>
<gene>
    <name evidence="2" type="primary">Nosip</name>
</gene>
<reference evidence="2" key="1">
    <citation type="submission" date="2025-08" db="UniProtKB">
        <authorList>
            <consortium name="RefSeq"/>
        </authorList>
    </citation>
    <scope>IDENTIFICATION</scope>
</reference>
<dbReference type="RefSeq" id="XP_073914060.1">
    <property type="nucleotide sequence ID" value="XM_074057959.1"/>
</dbReference>
<protein>
    <submittedName>
        <fullName evidence="2">Nitric oxide synthase-interacting protein isoform X2</fullName>
    </submittedName>
</protein>
<proteinExistence type="predicted"/>
<sequence>MTLSSRLREAAWCAAGGAKKAAARLGAGPGAGLPGEGGGHREPAAQPVHVQDALGARPRWCPAWTQRRAPKQGQRQGQGQSAAQLLDPIADSRGQGHQAGEAVAHGHLPHVGEAAAHVRPDARALHAARRLGGPRGAHHAQRALRVRRDPRQPEQRHALRRAAALRGRGHPRVRGEADSEGHGGPGERRQAHRARHHRAAAGWHRLRGLRGEAAGRDVAPSDAGLSSCGDPINRLGVSGRVASSFEAGFPGD</sequence>
<accession>A0AC58LA89</accession>
<name>A0AC58LA89_CASCN</name>
<evidence type="ECO:0000313" key="2">
    <source>
        <dbReference type="RefSeq" id="XP_073914060.1"/>
    </source>
</evidence>
<dbReference type="Proteomes" id="UP001732720">
    <property type="component" value="Chromosome 16"/>
</dbReference>